<dbReference type="Proteomes" id="UP000199137">
    <property type="component" value="Unassembled WGS sequence"/>
</dbReference>
<gene>
    <name evidence="1" type="ORF">SAMN05421854_10440</name>
</gene>
<dbReference type="EMBL" id="FOWC01000004">
    <property type="protein sequence ID" value="SFP08685.1"/>
    <property type="molecule type" value="Genomic_DNA"/>
</dbReference>
<dbReference type="RefSeq" id="WP_093573900.1">
    <property type="nucleotide sequence ID" value="NZ_FOWC01000004.1"/>
</dbReference>
<organism evidence="1 2">
    <name type="scientific">Amycolatopsis rubida</name>
    <dbReference type="NCBI Taxonomy" id="112413"/>
    <lineage>
        <taxon>Bacteria</taxon>
        <taxon>Bacillati</taxon>
        <taxon>Actinomycetota</taxon>
        <taxon>Actinomycetes</taxon>
        <taxon>Pseudonocardiales</taxon>
        <taxon>Pseudonocardiaceae</taxon>
        <taxon>Amycolatopsis</taxon>
    </lineage>
</organism>
<proteinExistence type="predicted"/>
<protein>
    <submittedName>
        <fullName evidence="1">Uncharacterized protein</fullName>
    </submittedName>
</protein>
<sequence>MSYDILLGEAHALGLSDGVPVKETTARDLVAKAAKAPTPIPDKLKERAAKVKTPEEASTVVAEYRSLRAGDAIDYTELLSAAQAAERAAKAKHYKELVSALWAELQATWSRLVTGVEGFELVDLGEESVLRGDKARNIVGLREDFERLPRLVKAVLNYARPAIVSLPDSMRGFSEAWVHTALFTSIPGDEPDAYRAAWYTNVDWASLKGIKKAVAYAEEHGFELVVRSPEAVQAALDGWSTLKEWFWVDQRGGLNKLERPGTRIGHRVPQSKIEQAILRQELGN</sequence>
<name>A0A1I5MGG6_9PSEU</name>
<dbReference type="STRING" id="112413.SAMN05421854_10440"/>
<accession>A0A1I5MGG6</accession>
<reference evidence="1 2" key="1">
    <citation type="submission" date="2016-10" db="EMBL/GenBank/DDBJ databases">
        <authorList>
            <person name="de Groot N.N."/>
        </authorList>
    </citation>
    <scope>NUCLEOTIDE SEQUENCE [LARGE SCALE GENOMIC DNA]</scope>
    <source>
        <strain evidence="1 2">DSM 44637</strain>
    </source>
</reference>
<evidence type="ECO:0000313" key="1">
    <source>
        <dbReference type="EMBL" id="SFP08685.1"/>
    </source>
</evidence>
<evidence type="ECO:0000313" key="2">
    <source>
        <dbReference type="Proteomes" id="UP000199137"/>
    </source>
</evidence>
<dbReference type="AlphaFoldDB" id="A0A1I5MGG6"/>